<keyword evidence="7 9" id="KW-0720">Serine protease</keyword>
<reference evidence="14 15" key="1">
    <citation type="submission" date="2024-03" db="EMBL/GenBank/DDBJ databases">
        <authorList>
            <person name="Martinez-Hernandez J."/>
        </authorList>
    </citation>
    <scope>NUCLEOTIDE SEQUENCE [LARGE SCALE GENOMIC DNA]</scope>
</reference>
<keyword evidence="3" id="KW-0964">Secreted</keyword>
<keyword evidence="15" id="KW-1185">Reference proteome</keyword>
<comment type="subcellular location">
    <subcellularLocation>
        <location evidence="1">Secreted</location>
    </subcellularLocation>
</comment>
<dbReference type="EMBL" id="CAXHTB010000013">
    <property type="protein sequence ID" value="CAL0317527.1"/>
    <property type="molecule type" value="Genomic_DNA"/>
</dbReference>
<evidence type="ECO:0000259" key="11">
    <source>
        <dbReference type="Pfam" id="PF00082"/>
    </source>
</evidence>
<evidence type="ECO:0000256" key="2">
    <source>
        <dbReference type="ARBA" id="ARBA00011073"/>
    </source>
</evidence>
<dbReference type="InterPro" id="IPR010259">
    <property type="entry name" value="S8pro/Inhibitor_I9"/>
</dbReference>
<evidence type="ECO:0000313" key="15">
    <source>
        <dbReference type="Proteomes" id="UP001497480"/>
    </source>
</evidence>
<evidence type="ECO:0000256" key="8">
    <source>
        <dbReference type="PIRSR" id="PIRSR615500-1"/>
    </source>
</evidence>
<evidence type="ECO:0000256" key="6">
    <source>
        <dbReference type="ARBA" id="ARBA00022801"/>
    </source>
</evidence>
<dbReference type="SUPFAM" id="SSF52743">
    <property type="entry name" value="Subtilisin-like"/>
    <property type="match status" value="1"/>
</dbReference>
<gene>
    <name evidence="14" type="ORF">LLUT_LOCUS18587</name>
</gene>
<dbReference type="InterPro" id="IPR045051">
    <property type="entry name" value="SBT"/>
</dbReference>
<dbReference type="CDD" id="cd04852">
    <property type="entry name" value="Peptidases_S8_3"/>
    <property type="match status" value="1"/>
</dbReference>
<comment type="caution">
    <text evidence="14">The sequence shown here is derived from an EMBL/GenBank/DDBJ whole genome shotgun (WGS) entry which is preliminary data.</text>
</comment>
<dbReference type="Gene3D" id="3.50.30.30">
    <property type="match status" value="1"/>
</dbReference>
<dbReference type="InterPro" id="IPR037045">
    <property type="entry name" value="S8pro/Inhibitor_I9_sf"/>
</dbReference>
<dbReference type="AlphaFoldDB" id="A0AAV1X873"/>
<evidence type="ECO:0000259" key="13">
    <source>
        <dbReference type="Pfam" id="PF17766"/>
    </source>
</evidence>
<protein>
    <recommendedName>
        <fullName evidence="16">Cucumisin</fullName>
    </recommendedName>
</protein>
<feature type="active site" description="Charge relay system" evidence="8 9">
    <location>
        <position position="138"/>
    </location>
</feature>
<evidence type="ECO:0000256" key="10">
    <source>
        <dbReference type="SAM" id="SignalP"/>
    </source>
</evidence>
<dbReference type="GO" id="GO:0005576">
    <property type="term" value="C:extracellular region"/>
    <property type="evidence" value="ECO:0007669"/>
    <property type="project" value="UniProtKB-SubCell"/>
</dbReference>
<feature type="domain" description="Peptidase S8/S53" evidence="11">
    <location>
        <begin position="131"/>
        <end position="565"/>
    </location>
</feature>
<evidence type="ECO:0000259" key="12">
    <source>
        <dbReference type="Pfam" id="PF05922"/>
    </source>
</evidence>
<feature type="domain" description="Subtilisin-like protease fibronectin type-III" evidence="13">
    <location>
        <begin position="585"/>
        <end position="682"/>
    </location>
</feature>
<dbReference type="InterPro" id="IPR034197">
    <property type="entry name" value="Peptidases_S8_3"/>
</dbReference>
<dbReference type="Pfam" id="PF17766">
    <property type="entry name" value="fn3_6"/>
    <property type="match status" value="1"/>
</dbReference>
<organism evidence="14 15">
    <name type="scientific">Lupinus luteus</name>
    <name type="common">European yellow lupine</name>
    <dbReference type="NCBI Taxonomy" id="3873"/>
    <lineage>
        <taxon>Eukaryota</taxon>
        <taxon>Viridiplantae</taxon>
        <taxon>Streptophyta</taxon>
        <taxon>Embryophyta</taxon>
        <taxon>Tracheophyta</taxon>
        <taxon>Spermatophyta</taxon>
        <taxon>Magnoliopsida</taxon>
        <taxon>eudicotyledons</taxon>
        <taxon>Gunneridae</taxon>
        <taxon>Pentapetalae</taxon>
        <taxon>rosids</taxon>
        <taxon>fabids</taxon>
        <taxon>Fabales</taxon>
        <taxon>Fabaceae</taxon>
        <taxon>Papilionoideae</taxon>
        <taxon>50 kb inversion clade</taxon>
        <taxon>genistoids sensu lato</taxon>
        <taxon>core genistoids</taxon>
        <taxon>Genisteae</taxon>
        <taxon>Lupinus</taxon>
    </lineage>
</organism>
<feature type="signal peptide" evidence="10">
    <location>
        <begin position="1"/>
        <end position="17"/>
    </location>
</feature>
<feature type="domain" description="Inhibitor I9" evidence="12">
    <location>
        <begin position="31"/>
        <end position="108"/>
    </location>
</feature>
<evidence type="ECO:0000256" key="1">
    <source>
        <dbReference type="ARBA" id="ARBA00004613"/>
    </source>
</evidence>
<evidence type="ECO:0000256" key="5">
    <source>
        <dbReference type="ARBA" id="ARBA00022729"/>
    </source>
</evidence>
<sequence>MAIWKLVLFCMFVIVGTNNVLVDGANDDRKVYIIYMGSLPKETYSLQSHHVNMLQEVVGDDFATNLLVTSYKRSFNGFAAKLTAKEVENIREMKGVISVFESKKLELHTTRSWDFLGLQEKVKESSPIESDMIIGVFDSGIWPESDSFSDEGFGPPPKKWRGTCAGGDYFNCNNKIIGARYYRKHKKDSARDVAGHGTHTASTAAGNNVKGASYYGIGEGIARGGVPSARIAVYKVCARKCSDAAVLGAFDDAIADGVDIITISLGSNALSRFTDDPIAIGSFHAMEKGILTVNSGGNNGPLKRSTVSLAPWLFTVAASSTDRRIVDKISLGNGVILTGQSVNSFTPNGTKVPLVIGEHVSKPNCTGPLAAACYMNCLDPKQVKGKIVLCTSPIALETGLQSGAYGTIMQYSQNLSVVVPQPSTILDTQSYALALAYATSTTNPQAEILKSETISDNHPPFIADFSSRGPNAIIPEIMKPDITAPGVEILAAYPPVASPSGIEGDTRSSKYTFQSGTSMACPHVAAIAAYVKSFHPDWSPAAIKSSIMTTSTPMKGSDDKEYAYGSGLINPRRAINPGLVFDLYFNYPALAIHVKPMQPFVVNFTRTVTNVGIANSTYKASVLPSSNLNITVVPQVMSFKSLNEKQSFVVNVVGGNFPNNTVPSSALEWTDGTYTVRCPIVVDVSQ</sequence>
<evidence type="ECO:0000256" key="3">
    <source>
        <dbReference type="ARBA" id="ARBA00022525"/>
    </source>
</evidence>
<dbReference type="PROSITE" id="PS00138">
    <property type="entry name" value="SUBTILASE_SER"/>
    <property type="match status" value="1"/>
</dbReference>
<dbReference type="GO" id="GO:0006508">
    <property type="term" value="P:proteolysis"/>
    <property type="evidence" value="ECO:0007669"/>
    <property type="project" value="UniProtKB-KW"/>
</dbReference>
<evidence type="ECO:0008006" key="16">
    <source>
        <dbReference type="Google" id="ProtNLM"/>
    </source>
</evidence>
<keyword evidence="4 9" id="KW-0645">Protease</keyword>
<evidence type="ECO:0000256" key="4">
    <source>
        <dbReference type="ARBA" id="ARBA00022670"/>
    </source>
</evidence>
<dbReference type="FunFam" id="3.30.70.80:FF:000002">
    <property type="entry name" value="Subtilisin-like protease SBT5.3"/>
    <property type="match status" value="1"/>
</dbReference>
<dbReference type="Proteomes" id="UP001497480">
    <property type="component" value="Unassembled WGS sequence"/>
</dbReference>
<keyword evidence="5 10" id="KW-0732">Signal</keyword>
<dbReference type="PRINTS" id="PR00723">
    <property type="entry name" value="SUBTILISIN"/>
</dbReference>
<evidence type="ECO:0000256" key="7">
    <source>
        <dbReference type="ARBA" id="ARBA00022825"/>
    </source>
</evidence>
<dbReference type="Pfam" id="PF00082">
    <property type="entry name" value="Peptidase_S8"/>
    <property type="match status" value="1"/>
</dbReference>
<dbReference type="InterPro" id="IPR000209">
    <property type="entry name" value="Peptidase_S8/S53_dom"/>
</dbReference>
<dbReference type="InterPro" id="IPR023828">
    <property type="entry name" value="Peptidase_S8_Ser-AS"/>
</dbReference>
<dbReference type="InterPro" id="IPR041469">
    <property type="entry name" value="Subtilisin-like_FN3"/>
</dbReference>
<keyword evidence="6 9" id="KW-0378">Hydrolase</keyword>
<evidence type="ECO:0000256" key="9">
    <source>
        <dbReference type="PROSITE-ProRule" id="PRU01240"/>
    </source>
</evidence>
<dbReference type="Pfam" id="PF05922">
    <property type="entry name" value="Inhibitor_I9"/>
    <property type="match status" value="1"/>
</dbReference>
<dbReference type="InterPro" id="IPR036852">
    <property type="entry name" value="Peptidase_S8/S53_dom_sf"/>
</dbReference>
<feature type="chain" id="PRO_5043494662" description="Cucumisin" evidence="10">
    <location>
        <begin position="18"/>
        <end position="686"/>
    </location>
</feature>
<dbReference type="PROSITE" id="PS51892">
    <property type="entry name" value="SUBTILASE"/>
    <property type="match status" value="1"/>
</dbReference>
<evidence type="ECO:0000313" key="14">
    <source>
        <dbReference type="EMBL" id="CAL0317527.1"/>
    </source>
</evidence>
<dbReference type="GO" id="GO:0004252">
    <property type="term" value="F:serine-type endopeptidase activity"/>
    <property type="evidence" value="ECO:0007669"/>
    <property type="project" value="UniProtKB-UniRule"/>
</dbReference>
<comment type="similarity">
    <text evidence="2 9">Belongs to the peptidase S8 family.</text>
</comment>
<feature type="active site" description="Charge relay system" evidence="8 9">
    <location>
        <position position="196"/>
    </location>
</feature>
<dbReference type="Gene3D" id="3.30.70.80">
    <property type="entry name" value="Peptidase S8 propeptide/proteinase inhibitor I9"/>
    <property type="match status" value="1"/>
</dbReference>
<dbReference type="CDD" id="cd02120">
    <property type="entry name" value="PA_subtilisin_like"/>
    <property type="match status" value="1"/>
</dbReference>
<name>A0AAV1X873_LUPLU</name>
<dbReference type="Gene3D" id="2.60.40.2310">
    <property type="match status" value="1"/>
</dbReference>
<proteinExistence type="inferred from homology"/>
<dbReference type="InterPro" id="IPR015500">
    <property type="entry name" value="Peptidase_S8_subtilisin-rel"/>
</dbReference>
<accession>A0AAV1X873</accession>
<feature type="active site" description="Charge relay system" evidence="8 9">
    <location>
        <position position="518"/>
    </location>
</feature>
<dbReference type="PANTHER" id="PTHR10795">
    <property type="entry name" value="PROPROTEIN CONVERTASE SUBTILISIN/KEXIN"/>
    <property type="match status" value="1"/>
</dbReference>
<dbReference type="Gene3D" id="3.40.50.200">
    <property type="entry name" value="Peptidase S8/S53 domain"/>
    <property type="match status" value="1"/>
</dbReference>